<dbReference type="SUPFAM" id="SSF56349">
    <property type="entry name" value="DNA breaking-rejoining enzymes"/>
    <property type="match status" value="1"/>
</dbReference>
<dbReference type="Gene3D" id="1.10.443.10">
    <property type="entry name" value="Intergrase catalytic core"/>
    <property type="match status" value="1"/>
</dbReference>
<feature type="region of interest" description="Disordered" evidence="2">
    <location>
        <begin position="1"/>
        <end position="25"/>
    </location>
</feature>
<dbReference type="InterPro" id="IPR013762">
    <property type="entry name" value="Integrase-like_cat_sf"/>
</dbReference>
<sequence>MTGGRPSPTTHGSPGASTRCGGVRPPVPSTTLLRTSDRFNQLAVAAKVRPLAPHQIRHMLASNLLDTGYGIHEVAERLGHDPATLMRYYAKVSASRRRQAGDRLAELVAPIECPNNSIDSSAVPSSAPAEDARAEDKEAS</sequence>
<accession>A0ABW4A1G4</accession>
<evidence type="ECO:0000259" key="3">
    <source>
        <dbReference type="Pfam" id="PF00589"/>
    </source>
</evidence>
<feature type="compositionally biased region" description="Basic and acidic residues" evidence="2">
    <location>
        <begin position="130"/>
        <end position="140"/>
    </location>
</feature>
<dbReference type="RefSeq" id="WP_317791705.1">
    <property type="nucleotide sequence ID" value="NZ_AP028461.1"/>
</dbReference>
<evidence type="ECO:0000313" key="4">
    <source>
        <dbReference type="EMBL" id="MFD1364349.1"/>
    </source>
</evidence>
<evidence type="ECO:0000256" key="1">
    <source>
        <dbReference type="ARBA" id="ARBA00023172"/>
    </source>
</evidence>
<dbReference type="InterPro" id="IPR011010">
    <property type="entry name" value="DNA_brk_join_enz"/>
</dbReference>
<comment type="caution">
    <text evidence="4">The sequence shown here is derived from an EMBL/GenBank/DDBJ whole genome shotgun (WGS) entry which is preliminary data.</text>
</comment>
<keyword evidence="1" id="KW-0233">DNA recombination</keyword>
<proteinExistence type="predicted"/>
<dbReference type="EMBL" id="JBHTMK010000005">
    <property type="protein sequence ID" value="MFD1364349.1"/>
    <property type="molecule type" value="Genomic_DNA"/>
</dbReference>
<reference evidence="5" key="1">
    <citation type="journal article" date="2019" name="Int. J. Syst. Evol. Microbiol.">
        <title>The Global Catalogue of Microorganisms (GCM) 10K type strain sequencing project: providing services to taxonomists for standard genome sequencing and annotation.</title>
        <authorList>
            <consortium name="The Broad Institute Genomics Platform"/>
            <consortium name="The Broad Institute Genome Sequencing Center for Infectious Disease"/>
            <person name="Wu L."/>
            <person name="Ma J."/>
        </authorList>
    </citation>
    <scope>NUCLEOTIDE SEQUENCE [LARGE SCALE GENOMIC DNA]</scope>
    <source>
        <strain evidence="5">CCM 7526</strain>
    </source>
</reference>
<evidence type="ECO:0000313" key="5">
    <source>
        <dbReference type="Proteomes" id="UP001597183"/>
    </source>
</evidence>
<dbReference type="Pfam" id="PF00589">
    <property type="entry name" value="Phage_integrase"/>
    <property type="match status" value="1"/>
</dbReference>
<dbReference type="Proteomes" id="UP001597183">
    <property type="component" value="Unassembled WGS sequence"/>
</dbReference>
<feature type="compositionally biased region" description="Polar residues" evidence="2">
    <location>
        <begin position="7"/>
        <end position="16"/>
    </location>
</feature>
<organism evidence="4 5">
    <name type="scientific">Actinoplanes sichuanensis</name>
    <dbReference type="NCBI Taxonomy" id="512349"/>
    <lineage>
        <taxon>Bacteria</taxon>
        <taxon>Bacillati</taxon>
        <taxon>Actinomycetota</taxon>
        <taxon>Actinomycetes</taxon>
        <taxon>Micromonosporales</taxon>
        <taxon>Micromonosporaceae</taxon>
        <taxon>Actinoplanes</taxon>
    </lineage>
</organism>
<name>A0ABW4A1G4_9ACTN</name>
<feature type="domain" description="Tyr recombinase" evidence="3">
    <location>
        <begin position="36"/>
        <end position="94"/>
    </location>
</feature>
<dbReference type="InterPro" id="IPR002104">
    <property type="entry name" value="Integrase_catalytic"/>
</dbReference>
<protein>
    <submittedName>
        <fullName evidence="4">Tyrosine-type recombinase/integrase</fullName>
    </submittedName>
</protein>
<keyword evidence="5" id="KW-1185">Reference proteome</keyword>
<evidence type="ECO:0000256" key="2">
    <source>
        <dbReference type="SAM" id="MobiDB-lite"/>
    </source>
</evidence>
<feature type="compositionally biased region" description="Polar residues" evidence="2">
    <location>
        <begin position="115"/>
        <end position="124"/>
    </location>
</feature>
<gene>
    <name evidence="4" type="ORF">ACFQ5G_03210</name>
</gene>
<feature type="region of interest" description="Disordered" evidence="2">
    <location>
        <begin position="115"/>
        <end position="140"/>
    </location>
</feature>